<keyword evidence="1" id="KW-0472">Membrane</keyword>
<evidence type="ECO:0000313" key="3">
    <source>
        <dbReference type="Proteomes" id="UP001341840"/>
    </source>
</evidence>
<sequence length="135" mass="14784">MEIVENKRKCMAASAIGGVAGPIPWQSARVRLLPFSCGFFLILLHVFTISGAVFGCATVSGDANRWYSSHMVGTMVSSRPPCHCCERVNACPSSIEAGSSSFVNCWQTFSILISDYILIRWPPRPLHGCRPSSWC</sequence>
<comment type="caution">
    <text evidence="2">The sequence shown here is derived from an EMBL/GenBank/DDBJ whole genome shotgun (WGS) entry which is preliminary data.</text>
</comment>
<feature type="transmembrane region" description="Helical" evidence="1">
    <location>
        <begin position="32"/>
        <end position="55"/>
    </location>
</feature>
<keyword evidence="1" id="KW-0812">Transmembrane</keyword>
<keyword evidence="1" id="KW-1133">Transmembrane helix</keyword>
<protein>
    <submittedName>
        <fullName evidence="2">Uncharacterized protein</fullName>
    </submittedName>
</protein>
<evidence type="ECO:0000313" key="2">
    <source>
        <dbReference type="EMBL" id="MED6180901.1"/>
    </source>
</evidence>
<keyword evidence="3" id="KW-1185">Reference proteome</keyword>
<gene>
    <name evidence="2" type="ORF">PIB30_014460</name>
</gene>
<proteinExistence type="predicted"/>
<dbReference type="Proteomes" id="UP001341840">
    <property type="component" value="Unassembled WGS sequence"/>
</dbReference>
<organism evidence="2 3">
    <name type="scientific">Stylosanthes scabra</name>
    <dbReference type="NCBI Taxonomy" id="79078"/>
    <lineage>
        <taxon>Eukaryota</taxon>
        <taxon>Viridiplantae</taxon>
        <taxon>Streptophyta</taxon>
        <taxon>Embryophyta</taxon>
        <taxon>Tracheophyta</taxon>
        <taxon>Spermatophyta</taxon>
        <taxon>Magnoliopsida</taxon>
        <taxon>eudicotyledons</taxon>
        <taxon>Gunneridae</taxon>
        <taxon>Pentapetalae</taxon>
        <taxon>rosids</taxon>
        <taxon>fabids</taxon>
        <taxon>Fabales</taxon>
        <taxon>Fabaceae</taxon>
        <taxon>Papilionoideae</taxon>
        <taxon>50 kb inversion clade</taxon>
        <taxon>dalbergioids sensu lato</taxon>
        <taxon>Dalbergieae</taxon>
        <taxon>Pterocarpus clade</taxon>
        <taxon>Stylosanthes</taxon>
    </lineage>
</organism>
<accession>A0ABU6W4S8</accession>
<reference evidence="2 3" key="1">
    <citation type="journal article" date="2023" name="Plants (Basel)">
        <title>Bridging the Gap: Combining Genomics and Transcriptomics Approaches to Understand Stylosanthes scabra, an Orphan Legume from the Brazilian Caatinga.</title>
        <authorList>
            <person name="Ferreira-Neto J.R.C."/>
            <person name="da Silva M.D."/>
            <person name="Binneck E."/>
            <person name="de Melo N.F."/>
            <person name="da Silva R.H."/>
            <person name="de Melo A.L.T.M."/>
            <person name="Pandolfi V."/>
            <person name="Bustamante F.O."/>
            <person name="Brasileiro-Vidal A.C."/>
            <person name="Benko-Iseppon A.M."/>
        </authorList>
    </citation>
    <scope>NUCLEOTIDE SEQUENCE [LARGE SCALE GENOMIC DNA]</scope>
    <source>
        <tissue evidence="2">Leaves</tissue>
    </source>
</reference>
<dbReference type="PANTHER" id="PTHR34124:SF2">
    <property type="entry name" value="F16B3.27 PROTEIN-RELATED"/>
    <property type="match status" value="1"/>
</dbReference>
<dbReference type="PANTHER" id="PTHR34124">
    <property type="entry name" value="F16B3.27 PROTEIN-RELATED"/>
    <property type="match status" value="1"/>
</dbReference>
<dbReference type="EMBL" id="JASCZI010181281">
    <property type="protein sequence ID" value="MED6180901.1"/>
    <property type="molecule type" value="Genomic_DNA"/>
</dbReference>
<name>A0ABU6W4S8_9FABA</name>
<evidence type="ECO:0000256" key="1">
    <source>
        <dbReference type="SAM" id="Phobius"/>
    </source>
</evidence>